<evidence type="ECO:0000313" key="2">
    <source>
        <dbReference type="Proteomes" id="UP001055811"/>
    </source>
</evidence>
<proteinExistence type="predicted"/>
<comment type="caution">
    <text evidence="1">The sequence shown here is derived from an EMBL/GenBank/DDBJ whole genome shotgun (WGS) entry which is preliminary data.</text>
</comment>
<organism evidence="1 2">
    <name type="scientific">Cichorium intybus</name>
    <name type="common">Chicory</name>
    <dbReference type="NCBI Taxonomy" id="13427"/>
    <lineage>
        <taxon>Eukaryota</taxon>
        <taxon>Viridiplantae</taxon>
        <taxon>Streptophyta</taxon>
        <taxon>Embryophyta</taxon>
        <taxon>Tracheophyta</taxon>
        <taxon>Spermatophyta</taxon>
        <taxon>Magnoliopsida</taxon>
        <taxon>eudicotyledons</taxon>
        <taxon>Gunneridae</taxon>
        <taxon>Pentapetalae</taxon>
        <taxon>asterids</taxon>
        <taxon>campanulids</taxon>
        <taxon>Asterales</taxon>
        <taxon>Asteraceae</taxon>
        <taxon>Cichorioideae</taxon>
        <taxon>Cichorieae</taxon>
        <taxon>Cichoriinae</taxon>
        <taxon>Cichorium</taxon>
    </lineage>
</organism>
<reference evidence="2" key="1">
    <citation type="journal article" date="2022" name="Mol. Ecol. Resour.">
        <title>The genomes of chicory, endive, great burdock and yacon provide insights into Asteraceae palaeo-polyploidization history and plant inulin production.</title>
        <authorList>
            <person name="Fan W."/>
            <person name="Wang S."/>
            <person name="Wang H."/>
            <person name="Wang A."/>
            <person name="Jiang F."/>
            <person name="Liu H."/>
            <person name="Zhao H."/>
            <person name="Xu D."/>
            <person name="Zhang Y."/>
        </authorList>
    </citation>
    <scope>NUCLEOTIDE SEQUENCE [LARGE SCALE GENOMIC DNA]</scope>
    <source>
        <strain evidence="2">cv. Punajuju</strain>
    </source>
</reference>
<name>A0ACB9CXS7_CICIN</name>
<evidence type="ECO:0000313" key="1">
    <source>
        <dbReference type="EMBL" id="KAI3739099.1"/>
    </source>
</evidence>
<sequence>MKRYHDAKLRLKVFEVGQKVWLYNSRLKMFPGKLRSKWNGPYEVISITDYGAIEIQDLKGGQPFKVNGHRLKPYIATGTFQKLEVETVELIAEIPTYAT</sequence>
<dbReference type="EMBL" id="CM042013">
    <property type="protein sequence ID" value="KAI3739099.1"/>
    <property type="molecule type" value="Genomic_DNA"/>
</dbReference>
<protein>
    <submittedName>
        <fullName evidence="1">Uncharacterized protein</fullName>
    </submittedName>
</protein>
<keyword evidence="2" id="KW-1185">Reference proteome</keyword>
<gene>
    <name evidence="1" type="ORF">L2E82_29491</name>
</gene>
<accession>A0ACB9CXS7</accession>
<dbReference type="Proteomes" id="UP001055811">
    <property type="component" value="Linkage Group LG05"/>
</dbReference>
<reference evidence="1 2" key="2">
    <citation type="journal article" date="2022" name="Mol. Ecol. Resour.">
        <title>The genomes of chicory, endive, great burdock and yacon provide insights into Asteraceae paleo-polyploidization history and plant inulin production.</title>
        <authorList>
            <person name="Fan W."/>
            <person name="Wang S."/>
            <person name="Wang H."/>
            <person name="Wang A."/>
            <person name="Jiang F."/>
            <person name="Liu H."/>
            <person name="Zhao H."/>
            <person name="Xu D."/>
            <person name="Zhang Y."/>
        </authorList>
    </citation>
    <scope>NUCLEOTIDE SEQUENCE [LARGE SCALE GENOMIC DNA]</scope>
    <source>
        <strain evidence="2">cv. Punajuju</strain>
        <tissue evidence="1">Leaves</tissue>
    </source>
</reference>